<dbReference type="Proteomes" id="UP001478862">
    <property type="component" value="Unassembled WGS sequence"/>
</dbReference>
<reference evidence="2 3" key="1">
    <citation type="submission" date="2024-06" db="EMBL/GenBank/DDBJ databases">
        <title>Lysinibacillus zambalefons sp. nov., a Novel Firmicute Isolated from the Poon Bato Zambales Hyperalkaline Spring.</title>
        <authorList>
            <person name="Aja J.A."/>
            <person name="Lazaro J.E.H."/>
            <person name="Llorin L.D."/>
            <person name="Lim K.R."/>
            <person name="Teodosio J."/>
            <person name="Dalisay D.S."/>
        </authorList>
    </citation>
    <scope>NUCLEOTIDE SEQUENCE [LARGE SCALE GENOMIC DNA]</scope>
    <source>
        <strain evidence="2 3">M3</strain>
    </source>
</reference>
<gene>
    <name evidence="2" type="ORF">ABNX05_18265</name>
</gene>
<evidence type="ECO:0000313" key="3">
    <source>
        <dbReference type="Proteomes" id="UP001478862"/>
    </source>
</evidence>
<evidence type="ECO:0000313" key="2">
    <source>
        <dbReference type="EMBL" id="MEQ6356571.1"/>
    </source>
</evidence>
<proteinExistence type="predicted"/>
<comment type="caution">
    <text evidence="2">The sequence shown here is derived from an EMBL/GenBank/DDBJ whole genome shotgun (WGS) entry which is preliminary data.</text>
</comment>
<sequence length="95" mass="10646">MSRHSTTGYLSSNGFEATTKPMQEIIPPPPSNWSIGYTFEKFSFYNETACSVIINKKYPITLSAGRGFEVGYDDVPIESFVIVEAQTPYEFIASF</sequence>
<keyword evidence="3" id="KW-1185">Reference proteome</keyword>
<feature type="compositionally biased region" description="Polar residues" evidence="1">
    <location>
        <begin position="1"/>
        <end position="16"/>
    </location>
</feature>
<accession>A0ABV1MVP4</accession>
<feature type="region of interest" description="Disordered" evidence="1">
    <location>
        <begin position="1"/>
        <end position="25"/>
    </location>
</feature>
<evidence type="ECO:0000256" key="1">
    <source>
        <dbReference type="SAM" id="MobiDB-lite"/>
    </source>
</evidence>
<dbReference type="EMBL" id="JBEGDG010000015">
    <property type="protein sequence ID" value="MEQ6356571.1"/>
    <property type="molecule type" value="Genomic_DNA"/>
</dbReference>
<organism evidence="2 3">
    <name type="scientific">Lysinibacillus zambalensis</name>
    <dbReference type="NCBI Taxonomy" id="3160866"/>
    <lineage>
        <taxon>Bacteria</taxon>
        <taxon>Bacillati</taxon>
        <taxon>Bacillota</taxon>
        <taxon>Bacilli</taxon>
        <taxon>Bacillales</taxon>
        <taxon>Bacillaceae</taxon>
        <taxon>Lysinibacillus</taxon>
    </lineage>
</organism>
<protein>
    <submittedName>
        <fullName evidence="2">Uncharacterized protein</fullName>
    </submittedName>
</protein>
<name>A0ABV1MVP4_9BACI</name>
<dbReference type="RefSeq" id="WP_349661017.1">
    <property type="nucleotide sequence ID" value="NZ_JBEGDG010000015.1"/>
</dbReference>